<dbReference type="Gene3D" id="3.40.50.720">
    <property type="entry name" value="NAD(P)-binding Rossmann-like Domain"/>
    <property type="match status" value="1"/>
</dbReference>
<comment type="cofactor">
    <cofactor evidence="4">
        <name>Zn(2+)</name>
        <dbReference type="ChEBI" id="CHEBI:29105"/>
    </cofactor>
</comment>
<dbReference type="SMART" id="SM00829">
    <property type="entry name" value="PKS_ER"/>
    <property type="match status" value="1"/>
</dbReference>
<keyword evidence="3 6" id="KW-0560">Oxidoreductase</keyword>
<dbReference type="InterPro" id="IPR013149">
    <property type="entry name" value="ADH-like_C"/>
</dbReference>
<sequence length="342" mass="37000">MKALVLTAYKQLEIQDVPVPEPGAGEILVRVKACGICGSDVHGFDGSTGRRRPPIIMGHEASGVVAKTGEGVTQFRPGDRVTFDSTIYCGRCEFCRQGRVNLCDNRRVLGVSCAEYRRDGAFAEYVVVPEHIAYRLPDSVSFEQAALIEPLSVALHAVDRGDLRLGETVLVIGGGMIGSLIVQLVKVAGASDIVVLEPDPFRQELVRRAGATAVFSPHESWREELSKGTGGKRITLVFDAVGIDETVRSAVENVEKGGRVVLVGNLAPQTTLLLQAVVTRELTLLGSCASQGDYPRCLDLLARGVVTVDPLISAVAPLEEGPYWFDQLYQRKQPLLKVILRP</sequence>
<dbReference type="EMBL" id="CP018477">
    <property type="protein sequence ID" value="ASV76577.1"/>
    <property type="molecule type" value="Genomic_DNA"/>
</dbReference>
<dbReference type="RefSeq" id="WP_095416337.1">
    <property type="nucleotide sequence ID" value="NZ_CP018477.1"/>
</dbReference>
<gene>
    <name evidence="6" type="ORF">THTE_3976</name>
</gene>
<dbReference type="CDD" id="cd08236">
    <property type="entry name" value="sugar_DH"/>
    <property type="match status" value="1"/>
</dbReference>
<dbReference type="Pfam" id="PF00107">
    <property type="entry name" value="ADH_zinc_N"/>
    <property type="match status" value="1"/>
</dbReference>
<evidence type="ECO:0000256" key="1">
    <source>
        <dbReference type="ARBA" id="ARBA00022723"/>
    </source>
</evidence>
<evidence type="ECO:0000256" key="3">
    <source>
        <dbReference type="ARBA" id="ARBA00023002"/>
    </source>
</evidence>
<dbReference type="GO" id="GO:0008270">
    <property type="term" value="F:zinc ion binding"/>
    <property type="evidence" value="ECO:0007669"/>
    <property type="project" value="InterPro"/>
</dbReference>
<name>A0A286RKW9_9BACT</name>
<dbReference type="Gene3D" id="3.90.180.10">
    <property type="entry name" value="Medium-chain alcohol dehydrogenases, catalytic domain"/>
    <property type="match status" value="1"/>
</dbReference>
<dbReference type="PROSITE" id="PS00059">
    <property type="entry name" value="ADH_ZINC"/>
    <property type="match status" value="1"/>
</dbReference>
<dbReference type="EC" id="1.1.1.1" evidence="6"/>
<dbReference type="InterPro" id="IPR013154">
    <property type="entry name" value="ADH-like_N"/>
</dbReference>
<keyword evidence="7" id="KW-1185">Reference proteome</keyword>
<dbReference type="PANTHER" id="PTHR43401">
    <property type="entry name" value="L-THREONINE 3-DEHYDROGENASE"/>
    <property type="match status" value="1"/>
</dbReference>
<evidence type="ECO:0000259" key="5">
    <source>
        <dbReference type="SMART" id="SM00829"/>
    </source>
</evidence>
<accession>A0A286RKW9</accession>
<evidence type="ECO:0000313" key="7">
    <source>
        <dbReference type="Proteomes" id="UP000215086"/>
    </source>
</evidence>
<evidence type="ECO:0000256" key="4">
    <source>
        <dbReference type="RuleBase" id="RU361277"/>
    </source>
</evidence>
<reference evidence="6 7" key="1">
    <citation type="journal article" name="Front. Microbiol.">
        <title>Sugar Metabolism of the First Thermophilic Planctomycete Thermogutta terrifontis: Comparative Genomic and Transcriptomic Approaches.</title>
        <authorList>
            <person name="Elcheninov A.G."/>
            <person name="Menzel P."/>
            <person name="Gudbergsdottir S.R."/>
            <person name="Slesarev A.I."/>
            <person name="Kadnikov V.V."/>
            <person name="Krogh A."/>
            <person name="Bonch-Osmolovskaya E.A."/>
            <person name="Peng X."/>
            <person name="Kublanov I.V."/>
        </authorList>
    </citation>
    <scope>NUCLEOTIDE SEQUENCE [LARGE SCALE GENOMIC DNA]</scope>
    <source>
        <strain evidence="6 7">R1</strain>
    </source>
</reference>
<dbReference type="Pfam" id="PF08240">
    <property type="entry name" value="ADH_N"/>
    <property type="match status" value="1"/>
</dbReference>
<dbReference type="GO" id="GO:0004022">
    <property type="term" value="F:alcohol dehydrogenase (NAD+) activity"/>
    <property type="evidence" value="ECO:0007669"/>
    <property type="project" value="UniProtKB-EC"/>
</dbReference>
<evidence type="ECO:0000313" key="6">
    <source>
        <dbReference type="EMBL" id="ASV76577.1"/>
    </source>
</evidence>
<dbReference type="InterPro" id="IPR020843">
    <property type="entry name" value="ER"/>
</dbReference>
<protein>
    <submittedName>
        <fullName evidence="6">Alcohol dehydrogenase</fullName>
        <ecNumber evidence="6">1.1.1.1</ecNumber>
    </submittedName>
</protein>
<dbReference type="SUPFAM" id="SSF51735">
    <property type="entry name" value="NAD(P)-binding Rossmann-fold domains"/>
    <property type="match status" value="1"/>
</dbReference>
<proteinExistence type="inferred from homology"/>
<dbReference type="InterPro" id="IPR011032">
    <property type="entry name" value="GroES-like_sf"/>
</dbReference>
<dbReference type="InterPro" id="IPR050129">
    <property type="entry name" value="Zn_alcohol_dh"/>
</dbReference>
<dbReference type="Proteomes" id="UP000215086">
    <property type="component" value="Chromosome"/>
</dbReference>
<comment type="similarity">
    <text evidence="4">Belongs to the zinc-containing alcohol dehydrogenase family.</text>
</comment>
<dbReference type="SUPFAM" id="SSF50129">
    <property type="entry name" value="GroES-like"/>
    <property type="match status" value="1"/>
</dbReference>
<organism evidence="6 7">
    <name type="scientific">Thermogutta terrifontis</name>
    <dbReference type="NCBI Taxonomy" id="1331910"/>
    <lineage>
        <taxon>Bacteria</taxon>
        <taxon>Pseudomonadati</taxon>
        <taxon>Planctomycetota</taxon>
        <taxon>Planctomycetia</taxon>
        <taxon>Pirellulales</taxon>
        <taxon>Thermoguttaceae</taxon>
        <taxon>Thermogutta</taxon>
    </lineage>
</organism>
<dbReference type="PANTHER" id="PTHR43401:SF2">
    <property type="entry name" value="L-THREONINE 3-DEHYDROGENASE"/>
    <property type="match status" value="1"/>
</dbReference>
<keyword evidence="2 4" id="KW-0862">Zinc</keyword>
<dbReference type="OrthoDB" id="239596at2"/>
<keyword evidence="1 4" id="KW-0479">Metal-binding</keyword>
<dbReference type="AlphaFoldDB" id="A0A286RKW9"/>
<evidence type="ECO:0000256" key="2">
    <source>
        <dbReference type="ARBA" id="ARBA00022833"/>
    </source>
</evidence>
<dbReference type="InterPro" id="IPR002328">
    <property type="entry name" value="ADH_Zn_CS"/>
</dbReference>
<feature type="domain" description="Enoyl reductase (ER)" evidence="5">
    <location>
        <begin position="7"/>
        <end position="340"/>
    </location>
</feature>
<dbReference type="InterPro" id="IPR036291">
    <property type="entry name" value="NAD(P)-bd_dom_sf"/>
</dbReference>
<dbReference type="KEGG" id="ttf:THTE_3976"/>